<dbReference type="SUPFAM" id="SSF53474">
    <property type="entry name" value="alpha/beta-Hydrolases"/>
    <property type="match status" value="1"/>
</dbReference>
<organism evidence="3 4">
    <name type="scientific">Nocardia acididurans</name>
    <dbReference type="NCBI Taxonomy" id="2802282"/>
    <lineage>
        <taxon>Bacteria</taxon>
        <taxon>Bacillati</taxon>
        <taxon>Actinomycetota</taxon>
        <taxon>Actinomycetes</taxon>
        <taxon>Mycobacteriales</taxon>
        <taxon>Nocardiaceae</taxon>
        <taxon>Nocardia</taxon>
    </lineage>
</organism>
<dbReference type="GO" id="GO:0016787">
    <property type="term" value="F:hydrolase activity"/>
    <property type="evidence" value="ECO:0007669"/>
    <property type="project" value="UniProtKB-KW"/>
</dbReference>
<gene>
    <name evidence="3" type="ORF">JK358_35435</name>
</gene>
<dbReference type="EMBL" id="JAERRJ010000018">
    <property type="protein sequence ID" value="MBL1079711.1"/>
    <property type="molecule type" value="Genomic_DNA"/>
</dbReference>
<dbReference type="RefSeq" id="WP_201957029.1">
    <property type="nucleotide sequence ID" value="NZ_JAERRJ010000018.1"/>
</dbReference>
<proteinExistence type="predicted"/>
<evidence type="ECO:0000313" key="3">
    <source>
        <dbReference type="EMBL" id="MBL1079711.1"/>
    </source>
</evidence>
<accession>A0ABS1MGB9</accession>
<protein>
    <submittedName>
        <fullName evidence="3">Alpha/beta fold hydrolase</fullName>
    </submittedName>
</protein>
<keyword evidence="4" id="KW-1185">Reference proteome</keyword>
<dbReference type="Gene3D" id="3.40.50.1820">
    <property type="entry name" value="alpha/beta hydrolase"/>
    <property type="match status" value="1"/>
</dbReference>
<dbReference type="Pfam" id="PF08386">
    <property type="entry name" value="Abhydrolase_4"/>
    <property type="match status" value="1"/>
</dbReference>
<evidence type="ECO:0000259" key="2">
    <source>
        <dbReference type="Pfam" id="PF08386"/>
    </source>
</evidence>
<dbReference type="InterPro" id="IPR013595">
    <property type="entry name" value="Pept_S33_TAP-like_C"/>
</dbReference>
<sequence length="522" mass="54005">MRWTRAALLASTLSILVTTGCGAGPSDRPAVAVERPHQGGVVAPSTTPAEATVPDPEVPKTDLAWRDCTVPTFNLLALGAPPAGLILECAEYTTQVDAAGTVAGNFRTAALRARTDKTPLDAPPLVLTSGSDRASTGTLAGLAAGPGGTAALDARPIVAVDRRGIGSSQAVNCMTTEIRRDMSDQAQFTRGTTDPVDAVAKVSQDATIACLDFLTPAQNTFDNAHAADDIEQLRRQWQVEHIALLGTGSGASVALSYVRKYGDHLARLVLDSPQPVGLDAIGRAEQQIRGSEAALTAFAQRCAALNCALGGDPRTAVIDLVNRAGKGEFGDLSASALVTTLSGFLGDPRMQNSQITEFADALAALGRGDRTRIDPLVVREAAAIANDGAFVNRCSDFQQPATPVRAKELVNTWGAQYPVFGKVGAIELMACSAWPAAATVPALSGTFEKPVLVLGGNADPVSGPDARPTVTGALGTVGARTATVVWQGWGHPTYAHSGCAQQAVNDYLKDKKLPADGTACPA</sequence>
<keyword evidence="3" id="KW-0378">Hydrolase</keyword>
<feature type="domain" description="Peptidase S33 tripeptidyl aminopeptidase-like C-terminal" evidence="2">
    <location>
        <begin position="417"/>
        <end position="520"/>
    </location>
</feature>
<name>A0ABS1MGB9_9NOCA</name>
<feature type="signal peptide" evidence="1">
    <location>
        <begin position="1"/>
        <end position="23"/>
    </location>
</feature>
<keyword evidence="1" id="KW-0732">Signal</keyword>
<evidence type="ECO:0000313" key="4">
    <source>
        <dbReference type="Proteomes" id="UP000602198"/>
    </source>
</evidence>
<dbReference type="InterPro" id="IPR029058">
    <property type="entry name" value="AB_hydrolase_fold"/>
</dbReference>
<evidence type="ECO:0000256" key="1">
    <source>
        <dbReference type="SAM" id="SignalP"/>
    </source>
</evidence>
<dbReference type="PROSITE" id="PS51257">
    <property type="entry name" value="PROKAR_LIPOPROTEIN"/>
    <property type="match status" value="1"/>
</dbReference>
<reference evidence="3 4" key="1">
    <citation type="submission" date="2021-01" db="EMBL/GenBank/DDBJ databases">
        <title>WGS of actinomycetes isolated from Thailand.</title>
        <authorList>
            <person name="Thawai C."/>
        </authorList>
    </citation>
    <scope>NUCLEOTIDE SEQUENCE [LARGE SCALE GENOMIC DNA]</scope>
    <source>
        <strain evidence="3 4">LPG 2</strain>
    </source>
</reference>
<comment type="caution">
    <text evidence="3">The sequence shown here is derived from an EMBL/GenBank/DDBJ whole genome shotgun (WGS) entry which is preliminary data.</text>
</comment>
<dbReference type="Proteomes" id="UP000602198">
    <property type="component" value="Unassembled WGS sequence"/>
</dbReference>
<feature type="chain" id="PRO_5047329284" evidence="1">
    <location>
        <begin position="24"/>
        <end position="522"/>
    </location>
</feature>